<dbReference type="SUPFAM" id="SSF52540">
    <property type="entry name" value="P-loop containing nucleoside triphosphate hydrolases"/>
    <property type="match status" value="1"/>
</dbReference>
<dbReference type="InterPro" id="IPR011990">
    <property type="entry name" value="TPR-like_helical_dom_sf"/>
</dbReference>
<keyword evidence="3" id="KW-1185">Reference proteome</keyword>
<evidence type="ECO:0000313" key="2">
    <source>
        <dbReference type="EMBL" id="MDE5414473.1"/>
    </source>
</evidence>
<gene>
    <name evidence="2" type="ORF">N7Z68_13925</name>
</gene>
<reference evidence="2" key="1">
    <citation type="submission" date="2024-05" db="EMBL/GenBank/DDBJ databases">
        <title>Alkalihalobacillus sp. strain MEB203 novel alkaliphilic bacterium from Lonar Lake, India.</title>
        <authorList>
            <person name="Joshi A."/>
            <person name="Thite S."/>
            <person name="Mengade P."/>
        </authorList>
    </citation>
    <scope>NUCLEOTIDE SEQUENCE</scope>
    <source>
        <strain evidence="2">MEB 203</strain>
    </source>
</reference>
<dbReference type="RefSeq" id="WP_275119085.1">
    <property type="nucleotide sequence ID" value="NZ_JAOTPO010000009.1"/>
</dbReference>
<dbReference type="Proteomes" id="UP001148125">
    <property type="component" value="Unassembled WGS sequence"/>
</dbReference>
<dbReference type="SUPFAM" id="SSF48452">
    <property type="entry name" value="TPR-like"/>
    <property type="match status" value="1"/>
</dbReference>
<dbReference type="Gene3D" id="3.40.50.300">
    <property type="entry name" value="P-loop containing nucleotide triphosphate hydrolases"/>
    <property type="match status" value="1"/>
</dbReference>
<dbReference type="InterPro" id="IPR019734">
    <property type="entry name" value="TPR_rpt"/>
</dbReference>
<accession>A0ABT5VG76</accession>
<keyword evidence="1" id="KW-0802">TPR repeat</keyword>
<comment type="caution">
    <text evidence="2">The sequence shown here is derived from an EMBL/GenBank/DDBJ whole genome shotgun (WGS) entry which is preliminary data.</text>
</comment>
<organism evidence="2 3">
    <name type="scientific">Alkalihalobacterium chitinilyticum</name>
    <dbReference type="NCBI Taxonomy" id="2980103"/>
    <lineage>
        <taxon>Bacteria</taxon>
        <taxon>Bacillati</taxon>
        <taxon>Bacillota</taxon>
        <taxon>Bacilli</taxon>
        <taxon>Bacillales</taxon>
        <taxon>Bacillaceae</taxon>
        <taxon>Alkalihalobacterium</taxon>
    </lineage>
</organism>
<feature type="repeat" description="TPR" evidence="1">
    <location>
        <begin position="112"/>
        <end position="145"/>
    </location>
</feature>
<evidence type="ECO:0000313" key="3">
    <source>
        <dbReference type="Proteomes" id="UP001148125"/>
    </source>
</evidence>
<sequence>MTRENQLIQKTYYENLIIEEATENPVQFLGYLFIDEQRKDEADPSYIRFSQGEVYFHHKDFEAAIFKWEKVHNDLEQWARKNMADAYYELGQLQAAIDLYQAVNSDSLTLNSEVALKLFTIYNEQGQLDFAADVIKEAVSVNPDYPSVTKVARTFFEKYRDWSSAIELAVDEAIRTREIEWFDILRGYVEEGLTKQIPPHYFSKLLEVLYDGNQESFEKLVVAFWNSYQGDEFYFPWLTEIDRLFLHLEFTTSYMWHEVSAKYQDTYFELISGKYYLDEITGIVPNLLTNWLQLADDSDSLFAATAVMAWNETFEEALSPLTIEKAEYVLQQTQIPVTQIERSSELFKEIVKWGKTHDLNVDHRLKWAVGRILDIQTNNLLVAGMTGNGKASVIHSLIGGNIGTTPPSTVILYKNDEEIDISEVTETAIHTVSSLVDFAEMKQEEDMSTSETSLVQFKMPNKFLVENKLNVIDFPDFDRSTFEAIKNNKKEQNKFLHLADGLLFVLTATTLFTDRERDLLLKIQENVPHLPVHFLLKTDAIYHEQEVTKMVEEIRTRLAEDFPKAKVFPFSKHNKSSKQVEELAEFIQQALNPKMRTSERNQRLLFYIREALTYLLKRRVETENEMTEAILWKEDMVSKLNAAVHQLSDLEKEKMKVIQSSYHTIKEDIKLDLKMTIPKLLRDCSALIKEESDFRKIHIELNQEMNQRIHNYIEHTILPRFSKAIQGWIEMANEEFHLSQDYLEEMSEGFNMMYGEQRLKLNCDFKVLDDWSRDANRLSNGVQLEIMNILNRSTPSQLVLKSAGKLFGTLRPNKTMLCNMYKKLIENEDYEKIANTVTNQFILQFELFEKGLHRDITMFYSEPFNVIHEVIEEEQQDIQQKKNKLERLKANPEQYLDPITLFKVRLLQYEWMQKDHSKSPLLT</sequence>
<protein>
    <submittedName>
        <fullName evidence="2">GTP-binding protein</fullName>
    </submittedName>
</protein>
<dbReference type="EMBL" id="JAOTPO010000009">
    <property type="protein sequence ID" value="MDE5414473.1"/>
    <property type="molecule type" value="Genomic_DNA"/>
</dbReference>
<name>A0ABT5VG76_9BACI</name>
<dbReference type="PANTHER" id="PTHR43681:SF1">
    <property type="entry name" value="SARCALUMENIN"/>
    <property type="match status" value="1"/>
</dbReference>
<dbReference type="InterPro" id="IPR027417">
    <property type="entry name" value="P-loop_NTPase"/>
</dbReference>
<dbReference type="PROSITE" id="PS50005">
    <property type="entry name" value="TPR"/>
    <property type="match status" value="1"/>
</dbReference>
<dbReference type="CDD" id="cd00882">
    <property type="entry name" value="Ras_like_GTPase"/>
    <property type="match status" value="1"/>
</dbReference>
<dbReference type="Gene3D" id="1.25.40.10">
    <property type="entry name" value="Tetratricopeptide repeat domain"/>
    <property type="match status" value="1"/>
</dbReference>
<dbReference type="InterPro" id="IPR051943">
    <property type="entry name" value="TRAFAC_Dynamin-like_GTPase"/>
</dbReference>
<proteinExistence type="predicted"/>
<dbReference type="PANTHER" id="PTHR43681">
    <property type="entry name" value="TRANSMEMBRANE GTPASE FZO"/>
    <property type="match status" value="1"/>
</dbReference>
<evidence type="ECO:0000256" key="1">
    <source>
        <dbReference type="PROSITE-ProRule" id="PRU00339"/>
    </source>
</evidence>